<keyword evidence="8" id="KW-1185">Reference proteome</keyword>
<comment type="caution">
    <text evidence="7">The sequence shown here is derived from an EMBL/GenBank/DDBJ whole genome shotgun (WGS) entry which is preliminary data.</text>
</comment>
<dbReference type="Gene3D" id="2.70.50.60">
    <property type="entry name" value="abc- transporter (atp binding component) like domain"/>
    <property type="match status" value="1"/>
</dbReference>
<dbReference type="GO" id="GO:0016020">
    <property type="term" value="C:membrane"/>
    <property type="evidence" value="ECO:0007669"/>
    <property type="project" value="InterPro"/>
</dbReference>
<dbReference type="GO" id="GO:0005524">
    <property type="term" value="F:ATP binding"/>
    <property type="evidence" value="ECO:0007669"/>
    <property type="project" value="UniProtKB-KW"/>
</dbReference>
<evidence type="ECO:0000256" key="2">
    <source>
        <dbReference type="ARBA" id="ARBA00022448"/>
    </source>
</evidence>
<dbReference type="Proteomes" id="UP000562984">
    <property type="component" value="Unassembled WGS sequence"/>
</dbReference>
<proteinExistence type="inferred from homology"/>
<dbReference type="CDD" id="cd03220">
    <property type="entry name" value="ABC_KpsT_Wzt"/>
    <property type="match status" value="1"/>
</dbReference>
<protein>
    <submittedName>
        <fullName evidence="7">ABC transporter ATP-binding protein</fullName>
    </submittedName>
</protein>
<dbReference type="GO" id="GO:0016887">
    <property type="term" value="F:ATP hydrolysis activity"/>
    <property type="evidence" value="ECO:0007669"/>
    <property type="project" value="InterPro"/>
</dbReference>
<dbReference type="AlphaFoldDB" id="A0A849AAW7"/>
<dbReference type="SUPFAM" id="SSF52540">
    <property type="entry name" value="P-loop containing nucleoside triphosphate hydrolases"/>
    <property type="match status" value="1"/>
</dbReference>
<dbReference type="Pfam" id="PF14524">
    <property type="entry name" value="Wzt_C"/>
    <property type="match status" value="1"/>
</dbReference>
<dbReference type="InterPro" id="IPR050683">
    <property type="entry name" value="Bact_Polysacc_Export_ATP-bd"/>
</dbReference>
<feature type="region of interest" description="Disordered" evidence="5">
    <location>
        <begin position="405"/>
        <end position="434"/>
    </location>
</feature>
<dbReference type="InterPro" id="IPR029439">
    <property type="entry name" value="Wzt_C"/>
</dbReference>
<evidence type="ECO:0000256" key="1">
    <source>
        <dbReference type="ARBA" id="ARBA00005417"/>
    </source>
</evidence>
<keyword evidence="3" id="KW-0547">Nucleotide-binding</keyword>
<dbReference type="EMBL" id="JABEND010000005">
    <property type="protein sequence ID" value="NNG36288.1"/>
    <property type="molecule type" value="Genomic_DNA"/>
</dbReference>
<evidence type="ECO:0000313" key="7">
    <source>
        <dbReference type="EMBL" id="NNG36288.1"/>
    </source>
</evidence>
<evidence type="ECO:0000256" key="3">
    <source>
        <dbReference type="ARBA" id="ARBA00022741"/>
    </source>
</evidence>
<dbReference type="InterPro" id="IPR027417">
    <property type="entry name" value="P-loop_NTPase"/>
</dbReference>
<evidence type="ECO:0000256" key="5">
    <source>
        <dbReference type="SAM" id="MobiDB-lite"/>
    </source>
</evidence>
<dbReference type="PANTHER" id="PTHR46743:SF2">
    <property type="entry name" value="TEICHOIC ACIDS EXPORT ATP-BINDING PROTEIN TAGH"/>
    <property type="match status" value="1"/>
</dbReference>
<feature type="compositionally biased region" description="Low complexity" evidence="5">
    <location>
        <begin position="408"/>
        <end position="418"/>
    </location>
</feature>
<organism evidence="7 8">
    <name type="scientific">Nakamurella aerolata</name>
    <dbReference type="NCBI Taxonomy" id="1656892"/>
    <lineage>
        <taxon>Bacteria</taxon>
        <taxon>Bacillati</taxon>
        <taxon>Actinomycetota</taxon>
        <taxon>Actinomycetes</taxon>
        <taxon>Nakamurellales</taxon>
        <taxon>Nakamurellaceae</taxon>
        <taxon>Nakamurella</taxon>
    </lineage>
</organism>
<gene>
    <name evidence="7" type="ORF">HKD39_11290</name>
</gene>
<feature type="domain" description="ABC transporter" evidence="6">
    <location>
        <begin position="13"/>
        <end position="254"/>
    </location>
</feature>
<accession>A0A849AAW7</accession>
<dbReference type="Pfam" id="PF00005">
    <property type="entry name" value="ABC_tran"/>
    <property type="match status" value="1"/>
</dbReference>
<dbReference type="GO" id="GO:0140359">
    <property type="term" value="F:ABC-type transporter activity"/>
    <property type="evidence" value="ECO:0007669"/>
    <property type="project" value="InterPro"/>
</dbReference>
<comment type="similarity">
    <text evidence="1">Belongs to the ABC transporter superfamily.</text>
</comment>
<name>A0A849AAW7_9ACTN</name>
<keyword evidence="4 7" id="KW-0067">ATP-binding</keyword>
<dbReference type="CDD" id="cd10147">
    <property type="entry name" value="Wzt_C-like"/>
    <property type="match status" value="1"/>
</dbReference>
<dbReference type="Gene3D" id="3.40.50.300">
    <property type="entry name" value="P-loop containing nucleotide triphosphate hydrolases"/>
    <property type="match status" value="1"/>
</dbReference>
<evidence type="ECO:0000256" key="4">
    <source>
        <dbReference type="ARBA" id="ARBA00022840"/>
    </source>
</evidence>
<sequence length="434" mass="47390">MGSRRPASGHTAVEVENVSKSFRVYAERNQSLKAAVLRRKRGSFEEFWALRDVSLQIPEGRTFGLMGHNGSGKSTLLKCIARILEPNSGSIRTRGSVAAMLELGSGFHPDLTGRENIYLNGSILGMSRKEIDRKLDEIIDFAGVGEFIDQPVKNYSSGMYVRLGFSVSIHVDPDILLVDEILAVGDMQFQERCREKFAQFKDDGKTVVVVSHGVEEMRTFCDEAAWLDHGKLVEVGPAAAIVDRYIEAGHNARAVETGGTRHGSGEILVERVELLDAAGTDERTFRTGDELTIRLHYRAEKPVDRPVFAVSVNSIEGVHVWSHHTWDAEYIPAQLRGSGSVDVRIPALRLQPGTFDLNTSVVDDELSHSFDQWVKAVRFAVVPGSPRESGGLVVMGSTWGNLQPPSPLAISGASAQAAEAREDADLASRASGTP</sequence>
<dbReference type="PANTHER" id="PTHR46743">
    <property type="entry name" value="TEICHOIC ACIDS EXPORT ATP-BINDING PROTEIN TAGH"/>
    <property type="match status" value="1"/>
</dbReference>
<dbReference type="InterPro" id="IPR003593">
    <property type="entry name" value="AAA+_ATPase"/>
</dbReference>
<reference evidence="7 8" key="1">
    <citation type="submission" date="2020-05" db="EMBL/GenBank/DDBJ databases">
        <title>Nakamurella sp. DB0629 isolated from air conditioner.</title>
        <authorList>
            <person name="Kim D.H."/>
            <person name="Kim D.-U."/>
        </authorList>
    </citation>
    <scope>NUCLEOTIDE SEQUENCE [LARGE SCALE GENOMIC DNA]</scope>
    <source>
        <strain evidence="7 8">DB0629</strain>
    </source>
</reference>
<keyword evidence="2" id="KW-0813">Transport</keyword>
<dbReference type="SMART" id="SM00382">
    <property type="entry name" value="AAA"/>
    <property type="match status" value="1"/>
</dbReference>
<evidence type="ECO:0000259" key="6">
    <source>
        <dbReference type="PROSITE" id="PS50893"/>
    </source>
</evidence>
<dbReference type="PROSITE" id="PS50893">
    <property type="entry name" value="ABC_TRANSPORTER_2"/>
    <property type="match status" value="1"/>
</dbReference>
<evidence type="ECO:0000313" key="8">
    <source>
        <dbReference type="Proteomes" id="UP000562984"/>
    </source>
</evidence>
<dbReference type="InterPro" id="IPR015860">
    <property type="entry name" value="ABC_transpr_TagH-like"/>
</dbReference>
<dbReference type="RefSeq" id="WP_171199999.1">
    <property type="nucleotide sequence ID" value="NZ_JABEND010000005.1"/>
</dbReference>
<dbReference type="InterPro" id="IPR003439">
    <property type="entry name" value="ABC_transporter-like_ATP-bd"/>
</dbReference>